<dbReference type="SMART" id="SM00355">
    <property type="entry name" value="ZnF_C2H2"/>
    <property type="match status" value="3"/>
</dbReference>
<dbReference type="STRING" id="9305.ENSSHAP00000012850"/>
<evidence type="ECO:0000256" key="1">
    <source>
        <dbReference type="ARBA" id="ARBA00004123"/>
    </source>
</evidence>
<sequence>MKGEPEEDISFALYQHQTCQDQTDEGPGTAPSLTPILDQQWSQGNQVYWSFKEFLPGADASNSHCANWMCSSKPVSALPPLLACPQHLNLHTCSLRPNPMAAALGGQTLIPPFPLEHKSSGSILGSIDDPKFTSECHEVKKKTESEPCALDPAMEMVQRSPHSPISHSSPTSNMKFPLSPHPPCPSCPLLSPRKPLSSLDTCLFPYPLLLLPSPATPHPSGAVPVMLPDGPYSLGAHSPLYLAPWQTLSSPFPAGLWPTAEAQNESSSPSQCCSTGKTGTVPTVGTTVLPYLLKKENGAILYKCNICAKSFRQRSNFKVHFRVHSGERPFQCLLCKKSFIQLAHLQKHQLVHSGERPYQCSVCHKCFSSTSSLKTHMRLHSEDLPFLYRLCPRYSDQQVGH</sequence>
<reference evidence="11" key="3">
    <citation type="submission" date="2025-09" db="UniProtKB">
        <authorList>
            <consortium name="Ensembl"/>
        </authorList>
    </citation>
    <scope>IDENTIFICATION</scope>
</reference>
<dbReference type="InParanoid" id="G3WBP5"/>
<dbReference type="GO" id="GO:0000978">
    <property type="term" value="F:RNA polymerase II cis-regulatory region sequence-specific DNA binding"/>
    <property type="evidence" value="ECO:0007669"/>
    <property type="project" value="TreeGrafter"/>
</dbReference>
<dbReference type="FunCoup" id="G3WBP5">
    <property type="interactions" value="1"/>
</dbReference>
<dbReference type="Ensembl" id="ENSSHAT00000012955.2">
    <property type="protein sequence ID" value="ENSSHAP00000012850.2"/>
    <property type="gene ID" value="ENSSHAG00000010994.2"/>
</dbReference>
<dbReference type="Pfam" id="PF00096">
    <property type="entry name" value="zf-C2H2"/>
    <property type="match status" value="3"/>
</dbReference>
<gene>
    <name evidence="11" type="primary">ZNF683</name>
</gene>
<evidence type="ECO:0000256" key="4">
    <source>
        <dbReference type="ARBA" id="ARBA00022771"/>
    </source>
</evidence>
<organism evidence="11 12">
    <name type="scientific">Sarcophilus harrisii</name>
    <name type="common">Tasmanian devil</name>
    <name type="synonym">Sarcophilus laniarius</name>
    <dbReference type="NCBI Taxonomy" id="9305"/>
    <lineage>
        <taxon>Eukaryota</taxon>
        <taxon>Metazoa</taxon>
        <taxon>Chordata</taxon>
        <taxon>Craniata</taxon>
        <taxon>Vertebrata</taxon>
        <taxon>Euteleostomi</taxon>
        <taxon>Mammalia</taxon>
        <taxon>Metatheria</taxon>
        <taxon>Dasyuromorphia</taxon>
        <taxon>Dasyuridae</taxon>
        <taxon>Sarcophilus</taxon>
    </lineage>
</organism>
<dbReference type="FunFam" id="3.30.160.60:FF:000060">
    <property type="entry name" value="zinc finger protein 436"/>
    <property type="match status" value="1"/>
</dbReference>
<dbReference type="PROSITE" id="PS00028">
    <property type="entry name" value="ZINC_FINGER_C2H2_1"/>
    <property type="match status" value="3"/>
</dbReference>
<dbReference type="Proteomes" id="UP000007648">
    <property type="component" value="Unassembled WGS sequence"/>
</dbReference>
<dbReference type="SUPFAM" id="SSF57667">
    <property type="entry name" value="beta-beta-alpha zinc fingers"/>
    <property type="match status" value="2"/>
</dbReference>
<comment type="subcellular location">
    <subcellularLocation>
        <location evidence="1">Nucleus</location>
    </subcellularLocation>
</comment>
<dbReference type="InterPro" id="IPR013087">
    <property type="entry name" value="Znf_C2H2_type"/>
</dbReference>
<evidence type="ECO:0000256" key="3">
    <source>
        <dbReference type="ARBA" id="ARBA00022737"/>
    </source>
</evidence>
<dbReference type="HOGENOM" id="CLU_777426_0_0_1"/>
<dbReference type="GeneID" id="105749918"/>
<evidence type="ECO:0000256" key="8">
    <source>
        <dbReference type="ARBA" id="ARBA00023242"/>
    </source>
</evidence>
<dbReference type="KEGG" id="shr:105749918"/>
<keyword evidence="8" id="KW-0539">Nucleus</keyword>
<keyword evidence="4 9" id="KW-0863">Zinc-finger</keyword>
<dbReference type="AlphaFoldDB" id="G3WBP5"/>
<protein>
    <submittedName>
        <fullName evidence="11">Zinc finger protein 683</fullName>
    </submittedName>
</protein>
<reference evidence="11 12" key="1">
    <citation type="journal article" date="2011" name="Proc. Natl. Acad. Sci. U.S.A.">
        <title>Genetic diversity and population structure of the endangered marsupial Sarcophilus harrisii (Tasmanian devil).</title>
        <authorList>
            <person name="Miller W."/>
            <person name="Hayes V.M."/>
            <person name="Ratan A."/>
            <person name="Petersen D.C."/>
            <person name="Wittekindt N.E."/>
            <person name="Miller J."/>
            <person name="Walenz B."/>
            <person name="Knight J."/>
            <person name="Qi J."/>
            <person name="Zhao F."/>
            <person name="Wang Q."/>
            <person name="Bedoya-Reina O.C."/>
            <person name="Katiyar N."/>
            <person name="Tomsho L.P."/>
            <person name="Kasson L.M."/>
            <person name="Hardie R.A."/>
            <person name="Woodbridge P."/>
            <person name="Tindall E.A."/>
            <person name="Bertelsen M.F."/>
            <person name="Dixon D."/>
            <person name="Pyecroft S."/>
            <person name="Helgen K.M."/>
            <person name="Lesk A.M."/>
            <person name="Pringle T.H."/>
            <person name="Patterson N."/>
            <person name="Zhang Y."/>
            <person name="Kreiss A."/>
            <person name="Woods G.M."/>
            <person name="Jones M.E."/>
            <person name="Schuster S.C."/>
        </authorList>
    </citation>
    <scope>NUCLEOTIDE SEQUENCE [LARGE SCALE GENOMIC DNA]</scope>
</reference>
<dbReference type="GO" id="GO:0003700">
    <property type="term" value="F:DNA-binding transcription factor activity"/>
    <property type="evidence" value="ECO:0007669"/>
    <property type="project" value="TreeGrafter"/>
</dbReference>
<dbReference type="GO" id="GO:0008270">
    <property type="term" value="F:zinc ion binding"/>
    <property type="evidence" value="ECO:0007669"/>
    <property type="project" value="UniProtKB-KW"/>
</dbReference>
<evidence type="ECO:0000313" key="12">
    <source>
        <dbReference type="Proteomes" id="UP000007648"/>
    </source>
</evidence>
<dbReference type="PANTHER" id="PTHR16515">
    <property type="entry name" value="PR DOMAIN ZINC FINGER PROTEIN"/>
    <property type="match status" value="1"/>
</dbReference>
<evidence type="ECO:0000313" key="11">
    <source>
        <dbReference type="Ensembl" id="ENSSHAP00000012850.2"/>
    </source>
</evidence>
<evidence type="ECO:0000256" key="9">
    <source>
        <dbReference type="PROSITE-ProRule" id="PRU00042"/>
    </source>
</evidence>
<dbReference type="RefSeq" id="XP_023355609.1">
    <property type="nucleotide sequence ID" value="XM_023499841.2"/>
</dbReference>
<keyword evidence="12" id="KW-1185">Reference proteome</keyword>
<feature type="domain" description="C2H2-type" evidence="10">
    <location>
        <begin position="358"/>
        <end position="385"/>
    </location>
</feature>
<dbReference type="GO" id="GO:0005737">
    <property type="term" value="C:cytoplasm"/>
    <property type="evidence" value="ECO:0007669"/>
    <property type="project" value="TreeGrafter"/>
</dbReference>
<evidence type="ECO:0000256" key="5">
    <source>
        <dbReference type="ARBA" id="ARBA00022833"/>
    </source>
</evidence>
<dbReference type="eggNOG" id="KOG2461">
    <property type="taxonomic scope" value="Eukaryota"/>
</dbReference>
<dbReference type="GO" id="GO:0006357">
    <property type="term" value="P:regulation of transcription by RNA polymerase II"/>
    <property type="evidence" value="ECO:0007669"/>
    <property type="project" value="TreeGrafter"/>
</dbReference>
<proteinExistence type="predicted"/>
<keyword evidence="2" id="KW-0479">Metal-binding</keyword>
<dbReference type="PROSITE" id="PS50157">
    <property type="entry name" value="ZINC_FINGER_C2H2_2"/>
    <property type="match status" value="3"/>
</dbReference>
<dbReference type="InterPro" id="IPR036236">
    <property type="entry name" value="Znf_C2H2_sf"/>
</dbReference>
<keyword evidence="5" id="KW-0862">Zinc</keyword>
<feature type="domain" description="C2H2-type" evidence="10">
    <location>
        <begin position="302"/>
        <end position="329"/>
    </location>
</feature>
<dbReference type="GeneTree" id="ENSGT00940000163172"/>
<dbReference type="GO" id="GO:0005634">
    <property type="term" value="C:nucleus"/>
    <property type="evidence" value="ECO:0007669"/>
    <property type="project" value="UniProtKB-SubCell"/>
</dbReference>
<dbReference type="RefSeq" id="XP_023355608.1">
    <property type="nucleotide sequence ID" value="XM_023499840.2"/>
</dbReference>
<name>G3WBP5_SARHA</name>
<evidence type="ECO:0000259" key="10">
    <source>
        <dbReference type="PROSITE" id="PS50157"/>
    </source>
</evidence>
<keyword evidence="7" id="KW-0804">Transcription</keyword>
<dbReference type="FunFam" id="3.30.160.60:FF:000538">
    <property type="entry name" value="zinc finger protein 853"/>
    <property type="match status" value="1"/>
</dbReference>
<dbReference type="PANTHER" id="PTHR16515:SF53">
    <property type="entry name" value="ZINC FINGER PROTEIN 683"/>
    <property type="match status" value="1"/>
</dbReference>
<dbReference type="OrthoDB" id="9345291at2759"/>
<evidence type="ECO:0000256" key="6">
    <source>
        <dbReference type="ARBA" id="ARBA00023015"/>
    </source>
</evidence>
<dbReference type="GO" id="GO:0045165">
    <property type="term" value="P:cell fate commitment"/>
    <property type="evidence" value="ECO:0007669"/>
    <property type="project" value="TreeGrafter"/>
</dbReference>
<dbReference type="CTD" id="257101"/>
<evidence type="ECO:0000256" key="2">
    <source>
        <dbReference type="ARBA" id="ARBA00022723"/>
    </source>
</evidence>
<feature type="domain" description="C2H2-type" evidence="10">
    <location>
        <begin position="330"/>
        <end position="357"/>
    </location>
</feature>
<dbReference type="InterPro" id="IPR050331">
    <property type="entry name" value="Zinc_finger"/>
</dbReference>
<accession>G3WBP5</accession>
<evidence type="ECO:0000256" key="7">
    <source>
        <dbReference type="ARBA" id="ARBA00023163"/>
    </source>
</evidence>
<keyword evidence="6" id="KW-0805">Transcription regulation</keyword>
<keyword evidence="3" id="KW-0677">Repeat</keyword>
<dbReference type="FunFam" id="3.30.160.60:FF:001272">
    <property type="entry name" value="Zinc finger protein 683"/>
    <property type="match status" value="1"/>
</dbReference>
<reference evidence="11" key="2">
    <citation type="submission" date="2025-08" db="UniProtKB">
        <authorList>
            <consortium name="Ensembl"/>
        </authorList>
    </citation>
    <scope>IDENTIFICATION</scope>
</reference>
<dbReference type="Gene3D" id="3.30.160.60">
    <property type="entry name" value="Classic Zinc Finger"/>
    <property type="match status" value="3"/>
</dbReference>